<dbReference type="EMBL" id="LODT01000042">
    <property type="protein sequence ID" value="KYQ89152.1"/>
    <property type="molecule type" value="Genomic_DNA"/>
</dbReference>
<organism evidence="1 2">
    <name type="scientific">Tieghemostelium lacteum</name>
    <name type="common">Slime mold</name>
    <name type="synonym">Dictyostelium lacteum</name>
    <dbReference type="NCBI Taxonomy" id="361077"/>
    <lineage>
        <taxon>Eukaryota</taxon>
        <taxon>Amoebozoa</taxon>
        <taxon>Evosea</taxon>
        <taxon>Eumycetozoa</taxon>
        <taxon>Dictyostelia</taxon>
        <taxon>Dictyosteliales</taxon>
        <taxon>Raperosteliaceae</taxon>
        <taxon>Tieghemostelium</taxon>
    </lineage>
</organism>
<evidence type="ECO:0000313" key="2">
    <source>
        <dbReference type="Proteomes" id="UP000076078"/>
    </source>
</evidence>
<dbReference type="Proteomes" id="UP000076078">
    <property type="component" value="Unassembled WGS sequence"/>
</dbReference>
<evidence type="ECO:0000313" key="1">
    <source>
        <dbReference type="EMBL" id="KYQ89152.1"/>
    </source>
</evidence>
<dbReference type="SUPFAM" id="SSF52047">
    <property type="entry name" value="RNI-like"/>
    <property type="match status" value="1"/>
</dbReference>
<dbReference type="InParanoid" id="A0A151Z5A8"/>
<reference evidence="1 2" key="1">
    <citation type="submission" date="2015-12" db="EMBL/GenBank/DDBJ databases">
        <title>Dictyostelia acquired genes for synthesis and detection of signals that induce cell-type specialization by lateral gene transfer from prokaryotes.</title>
        <authorList>
            <person name="Gloeckner G."/>
            <person name="Schaap P."/>
        </authorList>
    </citation>
    <scope>NUCLEOTIDE SEQUENCE [LARGE SCALE GENOMIC DNA]</scope>
    <source>
        <strain evidence="1 2">TK</strain>
    </source>
</reference>
<dbReference type="Gene3D" id="3.80.10.10">
    <property type="entry name" value="Ribonuclease Inhibitor"/>
    <property type="match status" value="2"/>
</dbReference>
<dbReference type="FunCoup" id="A0A151Z5A8">
    <property type="interactions" value="15"/>
</dbReference>
<proteinExistence type="predicted"/>
<sequence length="574" mass="66217">MTSQTFPDIIVKDILSLLTIHVARGLGGFKHFQNLHRNLSIVCKQWYNIFKKIDFTYHLAITNSNYFENLKFYFKSSFKKTISYSLCNFTIKDCTLFTQLFRESIDNVNTFNLNYCSSDKQFSDLLRDNISQTVLNKSENPKFPKLKTVTINSEYSDIDSLAELLKEQTTIENFYYISKIPVDNLPSILQLSNLKSLNLSNCKLTSKLLQELTDNPDCRLTYLSIFDVTPLGENRENMDNWFKSLSSNKYLTAFELTFSHDSPNFSVTYDALVDFINGNSVLKKLVYNGYILEIPDESYIAKNQKPITNSTLEEIFMAPNTLITNISYDQLVFHDFYNFTFIILGKWVGKSSIEKIVMLVIDSNIVDKIESGIFPKVSFLRLGYDTKPSQAELLAKLIKLNIPTLTRLEVKKNRDLFDVLSGDIFTNLNLNRSLKQLHISYIAQKDLIVFLNMNHPTISVFEVMEVGQWDSTDGYLQALSTNTTLTSLKFTVYQLKNTFVLDLVISTIKSNSNLIHLMLSGSINMFAPSLDQNYRLQEFSELIYENAHRLLTVRIQNGYTQHLNILNKYLIRAY</sequence>
<keyword evidence="2" id="KW-1185">Reference proteome</keyword>
<protein>
    <submittedName>
        <fullName evidence="1">Uncharacterized protein</fullName>
    </submittedName>
</protein>
<comment type="caution">
    <text evidence="1">The sequence shown here is derived from an EMBL/GenBank/DDBJ whole genome shotgun (WGS) entry which is preliminary data.</text>
</comment>
<name>A0A151Z5A8_TIELA</name>
<dbReference type="AlphaFoldDB" id="A0A151Z5A8"/>
<gene>
    <name evidence="1" type="ORF">DLAC_10393</name>
</gene>
<dbReference type="InterPro" id="IPR032675">
    <property type="entry name" value="LRR_dom_sf"/>
</dbReference>
<accession>A0A151Z5A8</accession>